<evidence type="ECO:0000313" key="1">
    <source>
        <dbReference type="EMBL" id="MFC3765962.1"/>
    </source>
</evidence>
<dbReference type="InterPro" id="IPR021555">
    <property type="entry name" value="DUF3000"/>
</dbReference>
<sequence>MDARRDADVPPKAFSQAVSALFAARYRPEVVCEEVPAPQRVAPYSAAITADVVIDEAELATGRLVLLHDPDGHEAWQGTFRCVAYVRAEIDAEMVTDPLLGTVAWGWLTEALDAEGASYHAPSGTVTRVASESFGGMSDEPARAEIELRASWTPVDDEIGAHAQAWGTLLCTAAGLPPMPPGVVAIPHRRVRSR</sequence>
<dbReference type="RefSeq" id="WP_205119569.1">
    <property type="nucleotide sequence ID" value="NZ_JAFBCM010000001.1"/>
</dbReference>
<evidence type="ECO:0000313" key="2">
    <source>
        <dbReference type="Proteomes" id="UP001595699"/>
    </source>
</evidence>
<comment type="caution">
    <text evidence="1">The sequence shown here is derived from an EMBL/GenBank/DDBJ whole genome shotgun (WGS) entry which is preliminary data.</text>
</comment>
<name>A0ABV7YLP5_9ACTN</name>
<dbReference type="EMBL" id="JBHRZH010000044">
    <property type="protein sequence ID" value="MFC3765962.1"/>
    <property type="molecule type" value="Genomic_DNA"/>
</dbReference>
<accession>A0ABV7YLP5</accession>
<organism evidence="1 2">
    <name type="scientific">Tenggerimyces flavus</name>
    <dbReference type="NCBI Taxonomy" id="1708749"/>
    <lineage>
        <taxon>Bacteria</taxon>
        <taxon>Bacillati</taxon>
        <taxon>Actinomycetota</taxon>
        <taxon>Actinomycetes</taxon>
        <taxon>Propionibacteriales</taxon>
        <taxon>Nocardioidaceae</taxon>
        <taxon>Tenggerimyces</taxon>
    </lineage>
</organism>
<proteinExistence type="predicted"/>
<dbReference type="Proteomes" id="UP001595699">
    <property type="component" value="Unassembled WGS sequence"/>
</dbReference>
<dbReference type="Pfam" id="PF11452">
    <property type="entry name" value="DUF3000"/>
    <property type="match status" value="1"/>
</dbReference>
<gene>
    <name evidence="1" type="ORF">ACFOUW_34360</name>
</gene>
<keyword evidence="2" id="KW-1185">Reference proteome</keyword>
<reference evidence="2" key="1">
    <citation type="journal article" date="2019" name="Int. J. Syst. Evol. Microbiol.">
        <title>The Global Catalogue of Microorganisms (GCM) 10K type strain sequencing project: providing services to taxonomists for standard genome sequencing and annotation.</title>
        <authorList>
            <consortium name="The Broad Institute Genomics Platform"/>
            <consortium name="The Broad Institute Genome Sequencing Center for Infectious Disease"/>
            <person name="Wu L."/>
            <person name="Ma J."/>
        </authorList>
    </citation>
    <scope>NUCLEOTIDE SEQUENCE [LARGE SCALE GENOMIC DNA]</scope>
    <source>
        <strain evidence="2">CGMCC 4.7241</strain>
    </source>
</reference>
<protein>
    <submittedName>
        <fullName evidence="1">DUF3000 domain-containing protein</fullName>
    </submittedName>
</protein>